<evidence type="ECO:0000313" key="9">
    <source>
        <dbReference type="Proteomes" id="UP000641646"/>
    </source>
</evidence>
<feature type="domain" description="Type II methyltransferase M.TaqI-like" evidence="7">
    <location>
        <begin position="423"/>
        <end position="579"/>
    </location>
</feature>
<proteinExistence type="inferred from homology"/>
<dbReference type="PANTHER" id="PTHR33841">
    <property type="entry name" value="DNA METHYLTRANSFERASE YEEA-RELATED"/>
    <property type="match status" value="1"/>
</dbReference>
<keyword evidence="3 8" id="KW-0489">Methyltransferase</keyword>
<dbReference type="AlphaFoldDB" id="A0A926VB15"/>
<gene>
    <name evidence="8" type="ORF">H6G03_05210</name>
</gene>
<evidence type="ECO:0000256" key="2">
    <source>
        <dbReference type="ARBA" id="ARBA00011900"/>
    </source>
</evidence>
<dbReference type="Gene3D" id="3.40.50.150">
    <property type="entry name" value="Vaccinia Virus protein VP39"/>
    <property type="match status" value="1"/>
</dbReference>
<protein>
    <recommendedName>
        <fullName evidence="2">site-specific DNA-methyltransferase (adenine-specific)</fullName>
        <ecNumber evidence="2">2.1.1.72</ecNumber>
    </recommendedName>
</protein>
<reference evidence="8" key="2">
    <citation type="submission" date="2020-08" db="EMBL/GenBank/DDBJ databases">
        <authorList>
            <person name="Chen M."/>
            <person name="Teng W."/>
            <person name="Zhao L."/>
            <person name="Hu C."/>
            <person name="Zhou Y."/>
            <person name="Han B."/>
            <person name="Song L."/>
            <person name="Shu W."/>
        </authorList>
    </citation>
    <scope>NUCLEOTIDE SEQUENCE</scope>
    <source>
        <strain evidence="8">FACHB-1375</strain>
    </source>
</reference>
<comment type="caution">
    <text evidence="8">The sequence shown here is derived from an EMBL/GenBank/DDBJ whole genome shotgun (WGS) entry which is preliminary data.</text>
</comment>
<organism evidence="8 9">
    <name type="scientific">Aerosakkonema funiforme FACHB-1375</name>
    <dbReference type="NCBI Taxonomy" id="2949571"/>
    <lineage>
        <taxon>Bacteria</taxon>
        <taxon>Bacillati</taxon>
        <taxon>Cyanobacteriota</taxon>
        <taxon>Cyanophyceae</taxon>
        <taxon>Oscillatoriophycideae</taxon>
        <taxon>Aerosakkonematales</taxon>
        <taxon>Aerosakkonemataceae</taxon>
        <taxon>Aerosakkonema</taxon>
    </lineage>
</organism>
<dbReference type="InterPro" id="IPR011639">
    <property type="entry name" value="MethylTrfase_TaqI-like_dom"/>
</dbReference>
<comment type="similarity">
    <text evidence="1">Belongs to the N(4)/N(6)-methyltransferase family.</text>
</comment>
<dbReference type="GO" id="GO:0006304">
    <property type="term" value="P:DNA modification"/>
    <property type="evidence" value="ECO:0007669"/>
    <property type="project" value="InterPro"/>
</dbReference>
<evidence type="ECO:0000256" key="4">
    <source>
        <dbReference type="ARBA" id="ARBA00022679"/>
    </source>
</evidence>
<evidence type="ECO:0000256" key="1">
    <source>
        <dbReference type="ARBA" id="ARBA00006594"/>
    </source>
</evidence>
<evidence type="ECO:0000259" key="7">
    <source>
        <dbReference type="Pfam" id="PF07669"/>
    </source>
</evidence>
<sequence>MPNSGLLELAHEKLYWPSPEQVMEPTGAGPSIYARLAREKLGRTIRNLSDSAGVEVGVLAANPDGDATEAPIAIVCDFDRQVSEATLRETYKLAWSFSRSPSLITTEPDRLRVWTCYEEPPAESDTLTPVFEIFRSDLESFGQASLSEQAAETFRIHWADLVSGQFFQEHHKRFQRSHSADQMLLSNLKSVRQQLREQRLEYDTIHDLLARIIFIQFLFDRKDSKGNAALNTRFLIELHERGELLARYSKFPEVLRNHRDTYNFFRWLNNRFNGDLFPGKGSSEAEREQEWQAEERKVTQSHLNLLAEFISGELEMESGQRCLWPQYSFDAIPLEFISSIYEEFVREGNDDKGVHYTPGHIVDFILDGVLPWDSEDWDIKILDPACGSGIFLVKAFQRLIHRWKKAHPGEEIKSNVLKALLEQNIFGVDINAQAVRVASFSLYLTMCDEIDPRHYWQEVRFPRLRGNQLVCADFFREDKEGYRTQLDSAKYDLVIGNAPWGRNTVTRLAQSWAGDKWKITYGNIGPLFLPKAAALTKAGGRIAMMQPAGVLIFNQIGTAKEYRQKLFSEFKVEEIVNLSALRFGLFKDAISPSCIVTMSANTPDGEPLSYICPKPVHTNEDDYRIVIEPQDINLIYPQEAIADPFVWTALMWGGRRDLALMRRLSQEQNLEKLEIDGIVAKRQGVIRGDRKKSQQTIIGRRILQSTRFPNGTFLFLDVQELDINHDPYTDSRASTDFTAFEMPQMIIKQGWQKSSGRFEAAITQLNNTKSGIICSGSYVSVHTPQELLPALEAACLTYNSKLAVYYLLLSSGRFACYIPEVKPGDLLRVPIPEARSGLLQDIETINDVDLRICEAFSFKDSEWTLIEDLFNYTLQDFKGNSSSPGRQKTHRRSKGEFEDIAEPELRVYCAYFLRVIKAGFGQNKNICATIFQEENQTYLPVRLVAIHLNRPNHEEVQIEPIDSTNLLAQLKGLNKLLLEQQDTEEGGIFYQRVAKVYDSVRLDGENIPTVYLVKPDKIRYWTRSMALRDADEVAADIMMWRTGFKGKS</sequence>
<dbReference type="Pfam" id="PF07669">
    <property type="entry name" value="Eco57I"/>
    <property type="match status" value="1"/>
</dbReference>
<reference evidence="8" key="1">
    <citation type="journal article" date="2015" name="ISME J.">
        <title>Draft Genome Sequence of Streptomyces incarnatus NRRL8089, which Produces the Nucleoside Antibiotic Sinefungin.</title>
        <authorList>
            <person name="Oshima K."/>
            <person name="Hattori M."/>
            <person name="Shimizu H."/>
            <person name="Fukuda K."/>
            <person name="Nemoto M."/>
            <person name="Inagaki K."/>
            <person name="Tamura T."/>
        </authorList>
    </citation>
    <scope>NUCLEOTIDE SEQUENCE</scope>
    <source>
        <strain evidence="8">FACHB-1375</strain>
    </source>
</reference>
<dbReference type="PRINTS" id="PR00507">
    <property type="entry name" value="N12N6MTFRASE"/>
</dbReference>
<dbReference type="InterPro" id="IPR029063">
    <property type="entry name" value="SAM-dependent_MTases_sf"/>
</dbReference>
<comment type="catalytic activity">
    <reaction evidence="6">
        <text>a 2'-deoxyadenosine in DNA + S-adenosyl-L-methionine = an N(6)-methyl-2'-deoxyadenosine in DNA + S-adenosyl-L-homocysteine + H(+)</text>
        <dbReference type="Rhea" id="RHEA:15197"/>
        <dbReference type="Rhea" id="RHEA-COMP:12418"/>
        <dbReference type="Rhea" id="RHEA-COMP:12419"/>
        <dbReference type="ChEBI" id="CHEBI:15378"/>
        <dbReference type="ChEBI" id="CHEBI:57856"/>
        <dbReference type="ChEBI" id="CHEBI:59789"/>
        <dbReference type="ChEBI" id="CHEBI:90615"/>
        <dbReference type="ChEBI" id="CHEBI:90616"/>
        <dbReference type="EC" id="2.1.1.72"/>
    </reaction>
</comment>
<accession>A0A926VB15</accession>
<dbReference type="GO" id="GO:0032259">
    <property type="term" value="P:methylation"/>
    <property type="evidence" value="ECO:0007669"/>
    <property type="project" value="UniProtKB-KW"/>
</dbReference>
<evidence type="ECO:0000313" key="8">
    <source>
        <dbReference type="EMBL" id="MBD2180508.1"/>
    </source>
</evidence>
<dbReference type="Proteomes" id="UP000641646">
    <property type="component" value="Unassembled WGS sequence"/>
</dbReference>
<dbReference type="PANTHER" id="PTHR33841:SF5">
    <property type="entry name" value="DNA METHYLASE (MODIFICATION METHYLASE) (METHYLTRANSFERASE)-RELATED"/>
    <property type="match status" value="1"/>
</dbReference>
<dbReference type="EMBL" id="JACJPW010000009">
    <property type="protein sequence ID" value="MBD2180508.1"/>
    <property type="molecule type" value="Genomic_DNA"/>
</dbReference>
<dbReference type="InterPro" id="IPR050953">
    <property type="entry name" value="N4_N6_ade-DNA_methylase"/>
</dbReference>
<dbReference type="SUPFAM" id="SSF53335">
    <property type="entry name" value="S-adenosyl-L-methionine-dependent methyltransferases"/>
    <property type="match status" value="1"/>
</dbReference>
<keyword evidence="5" id="KW-0949">S-adenosyl-L-methionine</keyword>
<evidence type="ECO:0000256" key="6">
    <source>
        <dbReference type="ARBA" id="ARBA00047942"/>
    </source>
</evidence>
<dbReference type="EC" id="2.1.1.72" evidence="2"/>
<evidence type="ECO:0000256" key="5">
    <source>
        <dbReference type="ARBA" id="ARBA00022691"/>
    </source>
</evidence>
<keyword evidence="4" id="KW-0808">Transferase</keyword>
<dbReference type="GO" id="GO:0009007">
    <property type="term" value="F:site-specific DNA-methyltransferase (adenine-specific) activity"/>
    <property type="evidence" value="ECO:0007669"/>
    <property type="project" value="UniProtKB-EC"/>
</dbReference>
<name>A0A926VB15_9CYAN</name>
<keyword evidence="9" id="KW-1185">Reference proteome</keyword>
<evidence type="ECO:0000256" key="3">
    <source>
        <dbReference type="ARBA" id="ARBA00022603"/>
    </source>
</evidence>